<dbReference type="AlphaFoldDB" id="A0ABD3QE80"/>
<accession>A0ABD3QE80</accession>
<proteinExistence type="predicted"/>
<name>A0ABD3QE80_9STRA</name>
<evidence type="ECO:0000256" key="1">
    <source>
        <dbReference type="SAM" id="Coils"/>
    </source>
</evidence>
<feature type="compositionally biased region" description="Acidic residues" evidence="2">
    <location>
        <begin position="139"/>
        <end position="151"/>
    </location>
</feature>
<feature type="compositionally biased region" description="Low complexity" evidence="2">
    <location>
        <begin position="170"/>
        <end position="182"/>
    </location>
</feature>
<feature type="compositionally biased region" description="Polar residues" evidence="2">
    <location>
        <begin position="124"/>
        <end position="133"/>
    </location>
</feature>
<feature type="compositionally biased region" description="Polar residues" evidence="2">
    <location>
        <begin position="93"/>
        <end position="108"/>
    </location>
</feature>
<reference evidence="3 4" key="1">
    <citation type="submission" date="2024-10" db="EMBL/GenBank/DDBJ databases">
        <title>Updated reference genomes for cyclostephanoid diatoms.</title>
        <authorList>
            <person name="Roberts W.R."/>
            <person name="Alverson A.J."/>
        </authorList>
    </citation>
    <scope>NUCLEOTIDE SEQUENCE [LARGE SCALE GENOMIC DNA]</scope>
    <source>
        <strain evidence="3 4">AJA010-31</strain>
    </source>
</reference>
<feature type="compositionally biased region" description="Basic and acidic residues" evidence="2">
    <location>
        <begin position="82"/>
        <end position="92"/>
    </location>
</feature>
<feature type="compositionally biased region" description="Low complexity" evidence="2">
    <location>
        <begin position="189"/>
        <end position="220"/>
    </location>
</feature>
<keyword evidence="4" id="KW-1185">Reference proteome</keyword>
<evidence type="ECO:0000256" key="2">
    <source>
        <dbReference type="SAM" id="MobiDB-lite"/>
    </source>
</evidence>
<feature type="compositionally biased region" description="Low complexity" evidence="2">
    <location>
        <begin position="114"/>
        <end position="123"/>
    </location>
</feature>
<comment type="caution">
    <text evidence="3">The sequence shown here is derived from an EMBL/GenBank/DDBJ whole genome shotgun (WGS) entry which is preliminary data.</text>
</comment>
<evidence type="ECO:0000313" key="3">
    <source>
        <dbReference type="EMBL" id="KAL3798223.1"/>
    </source>
</evidence>
<feature type="region of interest" description="Disordered" evidence="2">
    <location>
        <begin position="78"/>
        <end position="289"/>
    </location>
</feature>
<feature type="compositionally biased region" description="Acidic residues" evidence="2">
    <location>
        <begin position="259"/>
        <end position="280"/>
    </location>
</feature>
<gene>
    <name evidence="3" type="ORF">ACHAWO_003428</name>
</gene>
<dbReference type="EMBL" id="JALLPJ020000227">
    <property type="protein sequence ID" value="KAL3798223.1"/>
    <property type="molecule type" value="Genomic_DNA"/>
</dbReference>
<dbReference type="Proteomes" id="UP001530400">
    <property type="component" value="Unassembled WGS sequence"/>
</dbReference>
<evidence type="ECO:0000313" key="4">
    <source>
        <dbReference type="Proteomes" id="UP001530400"/>
    </source>
</evidence>
<feature type="coiled-coil region" evidence="1">
    <location>
        <begin position="17"/>
        <end position="65"/>
    </location>
</feature>
<organism evidence="3 4">
    <name type="scientific">Cyclotella atomus</name>
    <dbReference type="NCBI Taxonomy" id="382360"/>
    <lineage>
        <taxon>Eukaryota</taxon>
        <taxon>Sar</taxon>
        <taxon>Stramenopiles</taxon>
        <taxon>Ochrophyta</taxon>
        <taxon>Bacillariophyta</taxon>
        <taxon>Coscinodiscophyceae</taxon>
        <taxon>Thalassiosirophycidae</taxon>
        <taxon>Stephanodiscales</taxon>
        <taxon>Stephanodiscaceae</taxon>
        <taxon>Cyclotella</taxon>
    </lineage>
</organism>
<sequence>MLKSLVSPRSNNAPEHIEAVQAERDFFREKYAAQMNEMEDLKGKLKESQRVIDRLRRQVLELEMGKDAASAAAAVVVSGESANRDNINEETTKQIANGSSSTSLTSMIQEEDSIQSSSAADISKTVNEQSAASDVQHEEGEEEEKEDDDEADQIRANAERLLQWSDYQSRRSTLSPSNTPSNNDDKNRSFTYDTTNDTSSTRNDSSSEFTRINSNSSISNEQQHSPSPLKMEYSSIGSTSKQGKMTKFLNGLKDIIDPPLDDYDGTDSEEDRDESSDEESSFDHRSLDG</sequence>
<keyword evidence="1" id="KW-0175">Coiled coil</keyword>
<protein>
    <submittedName>
        <fullName evidence="3">Uncharacterized protein</fullName>
    </submittedName>
</protein>